<evidence type="ECO:0000313" key="2">
    <source>
        <dbReference type="EMBL" id="MFC0675832.1"/>
    </source>
</evidence>
<evidence type="ECO:0000259" key="1">
    <source>
        <dbReference type="PROSITE" id="PS50995"/>
    </source>
</evidence>
<dbReference type="InterPro" id="IPR039422">
    <property type="entry name" value="MarR/SlyA-like"/>
</dbReference>
<dbReference type="PANTHER" id="PTHR33164">
    <property type="entry name" value="TRANSCRIPTIONAL REGULATOR, MARR FAMILY"/>
    <property type="match status" value="1"/>
</dbReference>
<sequence>MESTDGRSVEPRWLSTEEQEAWRSFLYGVNLLQGRLGAALEQAPDIDLTMGEYEILVRLSEAPDRRMRMSDLADQVVHSRSRLTHTVARLEKRGILARVRCVADGRGREAQLTEEGSALLVRAAPVHVASVREHLLDVIGHDDLLELGRILARTLPDGAPVSLGTSPEDSEVGLVP</sequence>
<dbReference type="PANTHER" id="PTHR33164:SF99">
    <property type="entry name" value="MARR FAMILY REGULATORY PROTEIN"/>
    <property type="match status" value="1"/>
</dbReference>
<dbReference type="RefSeq" id="WP_376982865.1">
    <property type="nucleotide sequence ID" value="NZ_JBHLSV010000030.1"/>
</dbReference>
<dbReference type="Pfam" id="PF01047">
    <property type="entry name" value="MarR"/>
    <property type="match status" value="1"/>
</dbReference>
<dbReference type="EMBL" id="JBHLSV010000030">
    <property type="protein sequence ID" value="MFC0675832.1"/>
    <property type="molecule type" value="Genomic_DNA"/>
</dbReference>
<evidence type="ECO:0000313" key="3">
    <source>
        <dbReference type="Proteomes" id="UP001589793"/>
    </source>
</evidence>
<accession>A0ABV6RFR6</accession>
<dbReference type="InterPro" id="IPR036390">
    <property type="entry name" value="WH_DNA-bd_sf"/>
</dbReference>
<dbReference type="SMART" id="SM00347">
    <property type="entry name" value="HTH_MARR"/>
    <property type="match status" value="1"/>
</dbReference>
<keyword evidence="3" id="KW-1185">Reference proteome</keyword>
<protein>
    <submittedName>
        <fullName evidence="2">MarR family winged helix-turn-helix transcriptional regulator</fullName>
    </submittedName>
</protein>
<dbReference type="PROSITE" id="PS50995">
    <property type="entry name" value="HTH_MARR_2"/>
    <property type="match status" value="1"/>
</dbReference>
<name>A0ABV6RFR6_9MICO</name>
<proteinExistence type="predicted"/>
<dbReference type="InterPro" id="IPR000835">
    <property type="entry name" value="HTH_MarR-typ"/>
</dbReference>
<dbReference type="InterPro" id="IPR036388">
    <property type="entry name" value="WH-like_DNA-bd_sf"/>
</dbReference>
<dbReference type="SUPFAM" id="SSF46785">
    <property type="entry name" value="Winged helix' DNA-binding domain"/>
    <property type="match status" value="1"/>
</dbReference>
<dbReference type="Proteomes" id="UP001589793">
    <property type="component" value="Unassembled WGS sequence"/>
</dbReference>
<comment type="caution">
    <text evidence="2">The sequence shown here is derived from an EMBL/GenBank/DDBJ whole genome shotgun (WGS) entry which is preliminary data.</text>
</comment>
<feature type="domain" description="HTH marR-type" evidence="1">
    <location>
        <begin position="22"/>
        <end position="156"/>
    </location>
</feature>
<dbReference type="Gene3D" id="1.10.10.10">
    <property type="entry name" value="Winged helix-like DNA-binding domain superfamily/Winged helix DNA-binding domain"/>
    <property type="match status" value="1"/>
</dbReference>
<organism evidence="2 3">
    <name type="scientific">Brachybacterium hainanense</name>
    <dbReference type="NCBI Taxonomy" id="1541174"/>
    <lineage>
        <taxon>Bacteria</taxon>
        <taxon>Bacillati</taxon>
        <taxon>Actinomycetota</taxon>
        <taxon>Actinomycetes</taxon>
        <taxon>Micrococcales</taxon>
        <taxon>Dermabacteraceae</taxon>
        <taxon>Brachybacterium</taxon>
    </lineage>
</organism>
<gene>
    <name evidence="2" type="ORF">ACFFF6_17925</name>
</gene>
<reference evidence="2 3" key="1">
    <citation type="submission" date="2024-09" db="EMBL/GenBank/DDBJ databases">
        <authorList>
            <person name="Sun Q."/>
            <person name="Mori K."/>
        </authorList>
    </citation>
    <scope>NUCLEOTIDE SEQUENCE [LARGE SCALE GENOMIC DNA]</scope>
    <source>
        <strain evidence="2 3">CICC 10874</strain>
    </source>
</reference>